<dbReference type="RefSeq" id="WP_140473649.1">
    <property type="nucleotide sequence ID" value="NZ_RCZD01000008.1"/>
</dbReference>
<proteinExistence type="predicted"/>
<name>A0A502GDU3_9GAMM</name>
<accession>A0A502GDU3</accession>
<sequence>MNLQAELNQFLHTKYSGNVIEHGAHLMIKTPMVDHLLHICEEDTDGLHMTYQPHGIEKIDDQVIHAVHVFLIGFLTEAWITKGIKLKIADPITLSFFEEVKADFELETGYKYQVQDKSIGEIPIFYYSAKRTLH</sequence>
<dbReference type="AlphaFoldDB" id="A0A502GDU3"/>
<protein>
    <submittedName>
        <fullName evidence="1">Uncharacterized protein</fullName>
    </submittedName>
</protein>
<keyword evidence="2" id="KW-1185">Reference proteome</keyword>
<organism evidence="1 2">
    <name type="scientific">Ewingella americana</name>
    <dbReference type="NCBI Taxonomy" id="41202"/>
    <lineage>
        <taxon>Bacteria</taxon>
        <taxon>Pseudomonadati</taxon>
        <taxon>Pseudomonadota</taxon>
        <taxon>Gammaproteobacteria</taxon>
        <taxon>Enterobacterales</taxon>
        <taxon>Yersiniaceae</taxon>
        <taxon>Ewingella</taxon>
    </lineage>
</organism>
<reference evidence="1 2" key="1">
    <citation type="journal article" date="2019" name="Environ. Microbiol.">
        <title>Species interactions and distinct microbial communities in high Arctic permafrost affected cryosols are associated with the CH4 and CO2 gas fluxes.</title>
        <authorList>
            <person name="Altshuler I."/>
            <person name="Hamel J."/>
            <person name="Turney S."/>
            <person name="Magnuson E."/>
            <person name="Levesque R."/>
            <person name="Greer C."/>
            <person name="Whyte L.G."/>
        </authorList>
    </citation>
    <scope>NUCLEOTIDE SEQUENCE [LARGE SCALE GENOMIC DNA]</scope>
    <source>
        <strain evidence="1 2">E4</strain>
    </source>
</reference>
<dbReference type="EMBL" id="RCZD01000008">
    <property type="protein sequence ID" value="TPG59921.1"/>
    <property type="molecule type" value="Genomic_DNA"/>
</dbReference>
<gene>
    <name evidence="1" type="ORF">EAH77_15250</name>
</gene>
<comment type="caution">
    <text evidence="1">The sequence shown here is derived from an EMBL/GenBank/DDBJ whole genome shotgun (WGS) entry which is preliminary data.</text>
</comment>
<evidence type="ECO:0000313" key="2">
    <source>
        <dbReference type="Proteomes" id="UP000317663"/>
    </source>
</evidence>
<dbReference type="Proteomes" id="UP000317663">
    <property type="component" value="Unassembled WGS sequence"/>
</dbReference>
<evidence type="ECO:0000313" key="1">
    <source>
        <dbReference type="EMBL" id="TPG59921.1"/>
    </source>
</evidence>